<dbReference type="EMBL" id="CP080467">
    <property type="protein sequence ID" value="UNO50876.1"/>
    <property type="molecule type" value="Genomic_DNA"/>
</dbReference>
<dbReference type="InterPro" id="IPR000086">
    <property type="entry name" value="NUDIX_hydrolase_dom"/>
</dbReference>
<dbReference type="Gene3D" id="3.90.79.10">
    <property type="entry name" value="Nucleoside Triphosphate Pyrophosphohydrolase"/>
    <property type="match status" value="1"/>
</dbReference>
<evidence type="ECO:0000256" key="3">
    <source>
        <dbReference type="RuleBase" id="RU003476"/>
    </source>
</evidence>
<dbReference type="PANTHER" id="PTHR11839">
    <property type="entry name" value="UDP/ADP-SUGAR PYROPHOSPHATASE"/>
    <property type="match status" value="1"/>
</dbReference>
<dbReference type="GO" id="GO:0019693">
    <property type="term" value="P:ribose phosphate metabolic process"/>
    <property type="evidence" value="ECO:0007669"/>
    <property type="project" value="TreeGrafter"/>
</dbReference>
<evidence type="ECO:0000313" key="5">
    <source>
        <dbReference type="EMBL" id="UNO50876.1"/>
    </source>
</evidence>
<dbReference type="PRINTS" id="PR00502">
    <property type="entry name" value="NUDIXFAMILY"/>
</dbReference>
<dbReference type="PROSITE" id="PS51462">
    <property type="entry name" value="NUDIX"/>
    <property type="match status" value="1"/>
</dbReference>
<feature type="domain" description="Nudix hydrolase" evidence="4">
    <location>
        <begin position="22"/>
        <end position="151"/>
    </location>
</feature>
<dbReference type="PANTHER" id="PTHR11839:SF18">
    <property type="entry name" value="NUDIX HYDROLASE DOMAIN-CONTAINING PROTEIN"/>
    <property type="match status" value="1"/>
</dbReference>
<dbReference type="InterPro" id="IPR020084">
    <property type="entry name" value="NUDIX_hydrolase_CS"/>
</dbReference>
<keyword evidence="2 3" id="KW-0378">Hydrolase</keyword>
<gene>
    <name evidence="5" type="ORF">K1I37_12100</name>
</gene>
<dbReference type="OrthoDB" id="9806150at2"/>
<dbReference type="SUPFAM" id="SSF55811">
    <property type="entry name" value="Nudix"/>
    <property type="match status" value="1"/>
</dbReference>
<dbReference type="GO" id="GO:0016462">
    <property type="term" value="F:pyrophosphatase activity"/>
    <property type="evidence" value="ECO:0007669"/>
    <property type="project" value="UniProtKB-ARBA"/>
</dbReference>
<dbReference type="FunFam" id="3.90.79.10:FF:000024">
    <property type="entry name" value="ADP-ribose pyrophosphatase"/>
    <property type="match status" value="1"/>
</dbReference>
<comment type="similarity">
    <text evidence="3">Belongs to the Nudix hydrolase family.</text>
</comment>
<dbReference type="AlphaFoldDB" id="A0A9E6ZPL2"/>
<dbReference type="Pfam" id="PF00293">
    <property type="entry name" value="NUDIX"/>
    <property type="match status" value="1"/>
</dbReference>
<evidence type="ECO:0000256" key="2">
    <source>
        <dbReference type="ARBA" id="ARBA00022801"/>
    </source>
</evidence>
<evidence type="ECO:0000313" key="6">
    <source>
        <dbReference type="Proteomes" id="UP000829401"/>
    </source>
</evidence>
<reference evidence="6" key="1">
    <citation type="journal article" date="2022" name="G3 (Bethesda)">
        <title>Unveiling the complete genome sequence of Alicyclobacillus acidoterrestris DSM 3922T, a taint-producing strain.</title>
        <authorList>
            <person name="Leonardo I.C."/>
            <person name="Barreto Crespo M.T."/>
            <person name="Gaspar F.B."/>
        </authorList>
    </citation>
    <scope>NUCLEOTIDE SEQUENCE [LARGE SCALE GENOMIC DNA]</scope>
    <source>
        <strain evidence="6">DSM 3922</strain>
    </source>
</reference>
<dbReference type="InterPro" id="IPR015797">
    <property type="entry name" value="NUDIX_hydrolase-like_dom_sf"/>
</dbReference>
<dbReference type="Proteomes" id="UP000829401">
    <property type="component" value="Chromosome"/>
</dbReference>
<dbReference type="CDD" id="cd03424">
    <property type="entry name" value="NUDIX_ADPRase_Nudt5_UGPPase_Nudt14"/>
    <property type="match status" value="1"/>
</dbReference>
<keyword evidence="6" id="KW-1185">Reference proteome</keyword>
<comment type="cofactor">
    <cofactor evidence="1">
        <name>Mg(2+)</name>
        <dbReference type="ChEBI" id="CHEBI:18420"/>
    </cofactor>
</comment>
<accession>A0A9E6ZPL2</accession>
<evidence type="ECO:0000259" key="4">
    <source>
        <dbReference type="PROSITE" id="PS51462"/>
    </source>
</evidence>
<name>A0A9E6ZPL2_ALIAG</name>
<dbReference type="InterPro" id="IPR020476">
    <property type="entry name" value="Nudix_hydrolase"/>
</dbReference>
<dbReference type="PROSITE" id="PS00893">
    <property type="entry name" value="NUDIX_BOX"/>
    <property type="match status" value="1"/>
</dbReference>
<dbReference type="GO" id="GO:0006753">
    <property type="term" value="P:nucleoside phosphate metabolic process"/>
    <property type="evidence" value="ECO:0007669"/>
    <property type="project" value="TreeGrafter"/>
</dbReference>
<evidence type="ECO:0000256" key="1">
    <source>
        <dbReference type="ARBA" id="ARBA00001946"/>
    </source>
</evidence>
<dbReference type="KEGG" id="aaco:K1I37_12100"/>
<organism evidence="5 6">
    <name type="scientific">Alicyclobacillus acidoterrestris (strain ATCC 49025 / DSM 3922 / CIP 106132 / NCIMB 13137 / GD3B)</name>
    <dbReference type="NCBI Taxonomy" id="1356854"/>
    <lineage>
        <taxon>Bacteria</taxon>
        <taxon>Bacillati</taxon>
        <taxon>Bacillota</taxon>
        <taxon>Bacilli</taxon>
        <taxon>Bacillales</taxon>
        <taxon>Alicyclobacillaceae</taxon>
        <taxon>Alicyclobacillus</taxon>
    </lineage>
</organism>
<protein>
    <submittedName>
        <fullName evidence="5">NUDIX hydrolase</fullName>
    </submittedName>
</protein>
<proteinExistence type="inferred from homology"/>
<sequence>MIGLKKLTVELPNGRQSTREVVVHPGAVAILAEPVPDEVILVRQYRKACETSLWEIPAGKLEPGEEPMAAARRELSEETGYTAGRLEKIYQFYTSPGFANEKLYVFYANELATGEVHLDEDEFVETRQFTRDEVTAMMKRGEIEDAKTLVALLWWCQPRV</sequence>
<dbReference type="GO" id="GO:0005829">
    <property type="term" value="C:cytosol"/>
    <property type="evidence" value="ECO:0007669"/>
    <property type="project" value="TreeGrafter"/>
</dbReference>